<evidence type="ECO:0000256" key="1">
    <source>
        <dbReference type="ARBA" id="ARBA00005278"/>
    </source>
</evidence>
<keyword evidence="3" id="KW-0812">Transmembrane</keyword>
<dbReference type="RefSeq" id="WP_270885085.1">
    <property type="nucleotide sequence ID" value="NZ_JAQFVF010000083.1"/>
</dbReference>
<keyword evidence="2 3" id="KW-0472">Membrane</keyword>
<feature type="transmembrane region" description="Helical" evidence="3">
    <location>
        <begin position="276"/>
        <end position="298"/>
    </location>
</feature>
<dbReference type="EMBL" id="JBHSMJ010000022">
    <property type="protein sequence ID" value="MFC5449756.1"/>
    <property type="molecule type" value="Genomic_DNA"/>
</dbReference>
<keyword evidence="3" id="KW-1133">Transmembrane helix</keyword>
<dbReference type="PANTHER" id="PTHR22550">
    <property type="entry name" value="SPORE GERMINATION PROTEIN"/>
    <property type="match status" value="1"/>
</dbReference>
<dbReference type="Proteomes" id="UP001596044">
    <property type="component" value="Unassembled WGS sequence"/>
</dbReference>
<reference evidence="5" key="1">
    <citation type="journal article" date="2019" name="Int. J. Syst. Evol. Microbiol.">
        <title>The Global Catalogue of Microorganisms (GCM) 10K type strain sequencing project: providing services to taxonomists for standard genome sequencing and annotation.</title>
        <authorList>
            <consortium name="The Broad Institute Genomics Platform"/>
            <consortium name="The Broad Institute Genome Sequencing Center for Infectious Disease"/>
            <person name="Wu L."/>
            <person name="Ma J."/>
        </authorList>
    </citation>
    <scope>NUCLEOTIDE SEQUENCE [LARGE SCALE GENOMIC DNA]</scope>
    <source>
        <strain evidence="5">KACC 11904</strain>
    </source>
</reference>
<comment type="caution">
    <text evidence="4">The sequence shown here is derived from an EMBL/GenBank/DDBJ whole genome shotgun (WGS) entry which is preliminary data.</text>
</comment>
<keyword evidence="5" id="KW-1185">Reference proteome</keyword>
<dbReference type="Pfam" id="PF03323">
    <property type="entry name" value="GerA"/>
    <property type="match status" value="1"/>
</dbReference>
<feature type="transmembrane region" description="Helical" evidence="3">
    <location>
        <begin position="318"/>
        <end position="336"/>
    </location>
</feature>
<evidence type="ECO:0000313" key="4">
    <source>
        <dbReference type="EMBL" id="MFC5449756.1"/>
    </source>
</evidence>
<organism evidence="4 5">
    <name type="scientific">Paenibacillus aestuarii</name>
    <dbReference type="NCBI Taxonomy" id="516965"/>
    <lineage>
        <taxon>Bacteria</taxon>
        <taxon>Bacillati</taxon>
        <taxon>Bacillota</taxon>
        <taxon>Bacilli</taxon>
        <taxon>Bacillales</taxon>
        <taxon>Paenibacillaceae</taxon>
        <taxon>Paenibacillus</taxon>
    </lineage>
</organism>
<comment type="similarity">
    <text evidence="1">Belongs to the GerABKA family.</text>
</comment>
<dbReference type="InterPro" id="IPR004995">
    <property type="entry name" value="Spore_Ger"/>
</dbReference>
<feature type="transmembrane region" description="Helical" evidence="3">
    <location>
        <begin position="399"/>
        <end position="427"/>
    </location>
</feature>
<protein>
    <submittedName>
        <fullName evidence="4">Spore germination protein</fullName>
    </submittedName>
</protein>
<gene>
    <name evidence="4" type="ORF">ACFPOG_15975</name>
</gene>
<dbReference type="PIRSF" id="PIRSF005690">
    <property type="entry name" value="GerBA"/>
    <property type="match status" value="1"/>
</dbReference>
<feature type="transmembrane region" description="Helical" evidence="3">
    <location>
        <begin position="368"/>
        <end position="387"/>
    </location>
</feature>
<proteinExistence type="inferred from homology"/>
<name>A0ABW0KA65_9BACL</name>
<dbReference type="InterPro" id="IPR050768">
    <property type="entry name" value="UPF0353/GerABKA_families"/>
</dbReference>
<sequence length="481" mass="54056">MIKADPSLDSNEKSLQDMLSHSSDFKATNFQSGDRMYRLFYLDTMIELEAVQEHIIRPILHQTNESTLRGSVSVLEFTETELLIDAVNAIVEGNTVLQIDGEAKFYLLGTELKKERAVNIPVNERVLRGSNEALIENVSTNINLMRKMIATPDLVVKYYRLGRRSNTKVAVLYLRDLANEEVIQEFERRIGSIDIDYIEAPGFIEELIEEKRFSLFPQLLISERPDRVRSYLMNGKIAILTDGSPDCIILPVSFWAFLQSPDDYQIGWLLGSTFRLLRIVSFIIAISLPGAYVALVTFDPRVLPFEIALTLQSSMQYVAMPPVLEAIFMLVTLEILREATVRLASPIGQTIGVVGGIVIGTVVVQSNLVSTMMVIIVAFTAIASFNIPSYEMSSAARLLSYPFILMSAIFGLIGLELSFLLVLAHLARLHTMGIPYFYSGMNKETIVDTLFRGPIRSLKNRTKESLAKDKTRIRIQKGKNK</sequence>
<evidence type="ECO:0000256" key="3">
    <source>
        <dbReference type="SAM" id="Phobius"/>
    </source>
</evidence>
<accession>A0ABW0KA65</accession>
<evidence type="ECO:0000313" key="5">
    <source>
        <dbReference type="Proteomes" id="UP001596044"/>
    </source>
</evidence>
<dbReference type="PANTHER" id="PTHR22550:SF5">
    <property type="entry name" value="LEUCINE ZIPPER PROTEIN 4"/>
    <property type="match status" value="1"/>
</dbReference>
<feature type="transmembrane region" description="Helical" evidence="3">
    <location>
        <begin position="343"/>
        <end position="362"/>
    </location>
</feature>
<evidence type="ECO:0000256" key="2">
    <source>
        <dbReference type="ARBA" id="ARBA00023136"/>
    </source>
</evidence>